<proteinExistence type="predicted"/>
<name>A0A9D1RY62_9CORY</name>
<evidence type="ECO:0000313" key="2">
    <source>
        <dbReference type="Proteomes" id="UP000824189"/>
    </source>
</evidence>
<dbReference type="EMBL" id="DXFZ01000036">
    <property type="protein sequence ID" value="HIW95453.1"/>
    <property type="molecule type" value="Genomic_DNA"/>
</dbReference>
<dbReference type="AlphaFoldDB" id="A0A9D1RY62"/>
<reference evidence="1" key="1">
    <citation type="journal article" date="2021" name="PeerJ">
        <title>Extensive microbial diversity within the chicken gut microbiome revealed by metagenomics and culture.</title>
        <authorList>
            <person name="Gilroy R."/>
            <person name="Ravi A."/>
            <person name="Getino M."/>
            <person name="Pursley I."/>
            <person name="Horton D.L."/>
            <person name="Alikhan N.F."/>
            <person name="Baker D."/>
            <person name="Gharbi K."/>
            <person name="Hall N."/>
            <person name="Watson M."/>
            <person name="Adriaenssens E.M."/>
            <person name="Foster-Nyarko E."/>
            <person name="Jarju S."/>
            <person name="Secka A."/>
            <person name="Antonio M."/>
            <person name="Oren A."/>
            <person name="Chaudhuri R.R."/>
            <person name="La Ragione R."/>
            <person name="Hildebrand F."/>
            <person name="Pallen M.J."/>
        </authorList>
    </citation>
    <scope>NUCLEOTIDE SEQUENCE</scope>
    <source>
        <strain evidence="1">4376</strain>
    </source>
</reference>
<dbReference type="Proteomes" id="UP000824189">
    <property type="component" value="Unassembled WGS sequence"/>
</dbReference>
<sequence>MLDPTRIPGVMAALQHVWEAQPGVPFAQLWAQLEGLGVGFNSTDEELQRGCEQVLAVHPASVGDAPGGHTVVIECFSPTRRLTLSLPPDASSDSSGSTASHTGGTIAVHGQGLQPVVWNYARIVRCQVGFPVVIEDTSGARHRLGVATRLTVADFAMTGDQSLSGLDRAELAGAVYLVALEDGTMAQLDHRLSLFAPSRRDLQVSRLKWVSVERCEVGQPLVVATAGGSAEQLGVVRAITRAQ</sequence>
<reference evidence="1" key="2">
    <citation type="submission" date="2021-04" db="EMBL/GenBank/DDBJ databases">
        <authorList>
            <person name="Gilroy R."/>
        </authorList>
    </citation>
    <scope>NUCLEOTIDE SEQUENCE</scope>
    <source>
        <strain evidence="1">4376</strain>
    </source>
</reference>
<organism evidence="1 2">
    <name type="scientific">Candidatus Corynebacterium gallistercoris</name>
    <dbReference type="NCBI Taxonomy" id="2838530"/>
    <lineage>
        <taxon>Bacteria</taxon>
        <taxon>Bacillati</taxon>
        <taxon>Actinomycetota</taxon>
        <taxon>Actinomycetes</taxon>
        <taxon>Mycobacteriales</taxon>
        <taxon>Corynebacteriaceae</taxon>
        <taxon>Corynebacterium</taxon>
    </lineage>
</organism>
<comment type="caution">
    <text evidence="1">The sequence shown here is derived from an EMBL/GenBank/DDBJ whole genome shotgun (WGS) entry which is preliminary data.</text>
</comment>
<evidence type="ECO:0000313" key="1">
    <source>
        <dbReference type="EMBL" id="HIW95453.1"/>
    </source>
</evidence>
<accession>A0A9D1RY62</accession>
<protein>
    <submittedName>
        <fullName evidence="1">Uncharacterized protein</fullName>
    </submittedName>
</protein>
<gene>
    <name evidence="1" type="ORF">H9867_03040</name>
</gene>